<name>A0A2P2ILK2_RHIMU</name>
<protein>
    <submittedName>
        <fullName evidence="1">Uncharacterized protein</fullName>
    </submittedName>
</protein>
<organism evidence="1">
    <name type="scientific">Rhizophora mucronata</name>
    <name type="common">Asiatic mangrove</name>
    <dbReference type="NCBI Taxonomy" id="61149"/>
    <lineage>
        <taxon>Eukaryota</taxon>
        <taxon>Viridiplantae</taxon>
        <taxon>Streptophyta</taxon>
        <taxon>Embryophyta</taxon>
        <taxon>Tracheophyta</taxon>
        <taxon>Spermatophyta</taxon>
        <taxon>Magnoliopsida</taxon>
        <taxon>eudicotyledons</taxon>
        <taxon>Gunneridae</taxon>
        <taxon>Pentapetalae</taxon>
        <taxon>rosids</taxon>
        <taxon>fabids</taxon>
        <taxon>Malpighiales</taxon>
        <taxon>Rhizophoraceae</taxon>
        <taxon>Rhizophora</taxon>
    </lineage>
</organism>
<dbReference type="EMBL" id="GGEC01001634">
    <property type="protein sequence ID" value="MBW82117.1"/>
    <property type="molecule type" value="Transcribed_RNA"/>
</dbReference>
<evidence type="ECO:0000313" key="1">
    <source>
        <dbReference type="EMBL" id="MBW82117.1"/>
    </source>
</evidence>
<proteinExistence type="predicted"/>
<accession>A0A2P2ILK2</accession>
<dbReference type="AlphaFoldDB" id="A0A2P2ILK2"/>
<reference evidence="1" key="1">
    <citation type="submission" date="2018-02" db="EMBL/GenBank/DDBJ databases">
        <title>Rhizophora mucronata_Transcriptome.</title>
        <authorList>
            <person name="Meera S.P."/>
            <person name="Sreeshan A."/>
            <person name="Augustine A."/>
        </authorList>
    </citation>
    <scope>NUCLEOTIDE SEQUENCE</scope>
    <source>
        <tissue evidence="1">Leaf</tissue>
    </source>
</reference>
<sequence>MSLIDTEVYSAQKLHCQNQKSSLKSLATIRIHILSCKSHHNFCPVL</sequence>